<feature type="region of interest" description="Disordered" evidence="1">
    <location>
        <begin position="1"/>
        <end position="62"/>
    </location>
</feature>
<gene>
    <name evidence="2" type="ORF">BJ212DRAFT_1475377</name>
</gene>
<dbReference type="GeneID" id="64633240"/>
<accession>A0A9P7EMB5</accession>
<reference evidence="2" key="1">
    <citation type="journal article" date="2020" name="New Phytol.">
        <title>Comparative genomics reveals dynamic genome evolution in host specialist ectomycorrhizal fungi.</title>
        <authorList>
            <person name="Lofgren L.A."/>
            <person name="Nguyen N.H."/>
            <person name="Vilgalys R."/>
            <person name="Ruytinx J."/>
            <person name="Liao H.L."/>
            <person name="Branco S."/>
            <person name="Kuo A."/>
            <person name="LaButti K."/>
            <person name="Lipzen A."/>
            <person name="Andreopoulos W."/>
            <person name="Pangilinan J."/>
            <person name="Riley R."/>
            <person name="Hundley H."/>
            <person name="Na H."/>
            <person name="Barry K."/>
            <person name="Grigoriev I.V."/>
            <person name="Stajich J.E."/>
            <person name="Kennedy P.G."/>
        </authorList>
    </citation>
    <scope>NUCLEOTIDE SEQUENCE</scope>
    <source>
        <strain evidence="2">MN1</strain>
    </source>
</reference>
<dbReference type="RefSeq" id="XP_041199279.1">
    <property type="nucleotide sequence ID" value="XM_041339224.1"/>
</dbReference>
<protein>
    <submittedName>
        <fullName evidence="2">Uncharacterized protein</fullName>
    </submittedName>
</protein>
<evidence type="ECO:0000313" key="3">
    <source>
        <dbReference type="Proteomes" id="UP000807769"/>
    </source>
</evidence>
<evidence type="ECO:0000256" key="1">
    <source>
        <dbReference type="SAM" id="MobiDB-lite"/>
    </source>
</evidence>
<dbReference type="EMBL" id="JABBWG010000002">
    <property type="protein sequence ID" value="KAG1826026.1"/>
    <property type="molecule type" value="Genomic_DNA"/>
</dbReference>
<dbReference type="Proteomes" id="UP000807769">
    <property type="component" value="Unassembled WGS sequence"/>
</dbReference>
<comment type="caution">
    <text evidence="2">The sequence shown here is derived from an EMBL/GenBank/DDBJ whole genome shotgun (WGS) entry which is preliminary data.</text>
</comment>
<dbReference type="OrthoDB" id="3263296at2759"/>
<proteinExistence type="predicted"/>
<organism evidence="2 3">
    <name type="scientific">Suillus subaureus</name>
    <dbReference type="NCBI Taxonomy" id="48587"/>
    <lineage>
        <taxon>Eukaryota</taxon>
        <taxon>Fungi</taxon>
        <taxon>Dikarya</taxon>
        <taxon>Basidiomycota</taxon>
        <taxon>Agaricomycotina</taxon>
        <taxon>Agaricomycetes</taxon>
        <taxon>Agaricomycetidae</taxon>
        <taxon>Boletales</taxon>
        <taxon>Suillineae</taxon>
        <taxon>Suillaceae</taxon>
        <taxon>Suillus</taxon>
    </lineage>
</organism>
<sequence>MLGRSPTTIPTSTTPIATSPRQSSASTTPSTASSFSATSSSTTSSSTATSSSTSTSFTSSTSVPQTVLSTTPAAAGHFVRYLTSPTNIVISTGTITFATPSTADSSGSVNTAAVVGGIDGCLTGLAMLGSLIMCAANASLMKTNGTLQPLNVSLLSLWTILNHAFTSVHQTSRRTGIPCPQHPTQLSQLLQWLQTAYGDTLHAQMAMLHAPREDHSHLTRRPSSTAYLPRQLSAAGYLIPNNPQAHYVNLDRSSATPLQPPNIPIYAVSWRKKPMLRMTLLPRAPSPVTFDPFTAASTTSVPEPVPAACRRDIANAQQPDTAYTMYEEGDAYGGI</sequence>
<name>A0A9P7EMB5_9AGAM</name>
<keyword evidence="3" id="KW-1185">Reference proteome</keyword>
<evidence type="ECO:0000313" key="2">
    <source>
        <dbReference type="EMBL" id="KAG1826026.1"/>
    </source>
</evidence>
<dbReference type="AlphaFoldDB" id="A0A9P7EMB5"/>